<sequence length="102" mass="11580">MLGMCKAFSKRNSRAEVQTRDAEVVGDLVNHLAEPLVEIFTANHSPTRVRCLHVYVIYGPILSGSYIFDFFVRDRDKATRLSIGMFTIEMIIDFEPNLVQGT</sequence>
<accession>A0AAN9LM10</accession>
<proteinExistence type="predicted"/>
<evidence type="ECO:0000313" key="2">
    <source>
        <dbReference type="Proteomes" id="UP001367508"/>
    </source>
</evidence>
<reference evidence="1 2" key="1">
    <citation type="submission" date="2024-01" db="EMBL/GenBank/DDBJ databases">
        <title>The genomes of 5 underutilized Papilionoideae crops provide insights into root nodulation and disease resistanc.</title>
        <authorList>
            <person name="Jiang F."/>
        </authorList>
    </citation>
    <scope>NUCLEOTIDE SEQUENCE [LARGE SCALE GENOMIC DNA]</scope>
    <source>
        <strain evidence="1">LVBAO_FW01</strain>
        <tissue evidence="1">Leaves</tissue>
    </source>
</reference>
<organism evidence="1 2">
    <name type="scientific">Canavalia gladiata</name>
    <name type="common">Sword bean</name>
    <name type="synonym">Dolichos gladiatus</name>
    <dbReference type="NCBI Taxonomy" id="3824"/>
    <lineage>
        <taxon>Eukaryota</taxon>
        <taxon>Viridiplantae</taxon>
        <taxon>Streptophyta</taxon>
        <taxon>Embryophyta</taxon>
        <taxon>Tracheophyta</taxon>
        <taxon>Spermatophyta</taxon>
        <taxon>Magnoliopsida</taxon>
        <taxon>eudicotyledons</taxon>
        <taxon>Gunneridae</taxon>
        <taxon>Pentapetalae</taxon>
        <taxon>rosids</taxon>
        <taxon>fabids</taxon>
        <taxon>Fabales</taxon>
        <taxon>Fabaceae</taxon>
        <taxon>Papilionoideae</taxon>
        <taxon>50 kb inversion clade</taxon>
        <taxon>NPAAA clade</taxon>
        <taxon>indigoferoid/millettioid clade</taxon>
        <taxon>Phaseoleae</taxon>
        <taxon>Canavalia</taxon>
    </lineage>
</organism>
<dbReference type="Proteomes" id="UP001367508">
    <property type="component" value="Unassembled WGS sequence"/>
</dbReference>
<protein>
    <submittedName>
        <fullName evidence="1">Uncharacterized protein</fullName>
    </submittedName>
</protein>
<dbReference type="EMBL" id="JAYMYQ010000004">
    <property type="protein sequence ID" value="KAK7338111.1"/>
    <property type="molecule type" value="Genomic_DNA"/>
</dbReference>
<evidence type="ECO:0000313" key="1">
    <source>
        <dbReference type="EMBL" id="KAK7338111.1"/>
    </source>
</evidence>
<name>A0AAN9LM10_CANGL</name>
<gene>
    <name evidence="1" type="ORF">VNO77_18710</name>
</gene>
<comment type="caution">
    <text evidence="1">The sequence shown here is derived from an EMBL/GenBank/DDBJ whole genome shotgun (WGS) entry which is preliminary data.</text>
</comment>
<dbReference type="AlphaFoldDB" id="A0AAN9LM10"/>
<keyword evidence="2" id="KW-1185">Reference proteome</keyword>